<feature type="compositionally biased region" description="Basic and acidic residues" evidence="1">
    <location>
        <begin position="33"/>
        <end position="44"/>
    </location>
</feature>
<dbReference type="Proteomes" id="UP000324222">
    <property type="component" value="Unassembled WGS sequence"/>
</dbReference>
<comment type="caution">
    <text evidence="2">The sequence shown here is derived from an EMBL/GenBank/DDBJ whole genome shotgun (WGS) entry which is preliminary data.</text>
</comment>
<protein>
    <submittedName>
        <fullName evidence="2">Uncharacterized protein</fullName>
    </submittedName>
</protein>
<name>A0A5B7I191_PORTR</name>
<reference evidence="2 3" key="1">
    <citation type="submission" date="2019-05" db="EMBL/GenBank/DDBJ databases">
        <title>Another draft genome of Portunus trituberculatus and its Hox gene families provides insights of decapod evolution.</title>
        <authorList>
            <person name="Jeong J.-H."/>
            <person name="Song I."/>
            <person name="Kim S."/>
            <person name="Choi T."/>
            <person name="Kim D."/>
            <person name="Ryu S."/>
            <person name="Kim W."/>
        </authorList>
    </citation>
    <scope>NUCLEOTIDE SEQUENCE [LARGE SCALE GENOMIC DNA]</scope>
    <source>
        <tissue evidence="2">Muscle</tissue>
    </source>
</reference>
<keyword evidence="3" id="KW-1185">Reference proteome</keyword>
<evidence type="ECO:0000256" key="1">
    <source>
        <dbReference type="SAM" id="MobiDB-lite"/>
    </source>
</evidence>
<evidence type="ECO:0000313" key="3">
    <source>
        <dbReference type="Proteomes" id="UP000324222"/>
    </source>
</evidence>
<gene>
    <name evidence="2" type="ORF">E2C01_070109</name>
</gene>
<accession>A0A5B7I191</accession>
<dbReference type="AlphaFoldDB" id="A0A5B7I191"/>
<organism evidence="2 3">
    <name type="scientific">Portunus trituberculatus</name>
    <name type="common">Swimming crab</name>
    <name type="synonym">Neptunus trituberculatus</name>
    <dbReference type="NCBI Taxonomy" id="210409"/>
    <lineage>
        <taxon>Eukaryota</taxon>
        <taxon>Metazoa</taxon>
        <taxon>Ecdysozoa</taxon>
        <taxon>Arthropoda</taxon>
        <taxon>Crustacea</taxon>
        <taxon>Multicrustacea</taxon>
        <taxon>Malacostraca</taxon>
        <taxon>Eumalacostraca</taxon>
        <taxon>Eucarida</taxon>
        <taxon>Decapoda</taxon>
        <taxon>Pleocyemata</taxon>
        <taxon>Brachyura</taxon>
        <taxon>Eubrachyura</taxon>
        <taxon>Portunoidea</taxon>
        <taxon>Portunidae</taxon>
        <taxon>Portuninae</taxon>
        <taxon>Portunus</taxon>
    </lineage>
</organism>
<evidence type="ECO:0000313" key="2">
    <source>
        <dbReference type="EMBL" id="MPC75716.1"/>
    </source>
</evidence>
<sequence length="87" mass="9661">MKGEHQCTISTPCHPTPRHATQRHPLNTARPRRQNELEVKHQSENSKAIVWSGTLAEGQAVISIRSVTSRQLSLKFSAPSEPSFSSD</sequence>
<feature type="region of interest" description="Disordered" evidence="1">
    <location>
        <begin position="1"/>
        <end position="46"/>
    </location>
</feature>
<dbReference type="EMBL" id="VSRR010041703">
    <property type="protein sequence ID" value="MPC75716.1"/>
    <property type="molecule type" value="Genomic_DNA"/>
</dbReference>
<proteinExistence type="predicted"/>